<accession>A0A7C4ETP8</accession>
<keyword evidence="1" id="KW-0472">Membrane</keyword>
<dbReference type="Pfam" id="PF00656">
    <property type="entry name" value="Peptidase_C14"/>
    <property type="match status" value="1"/>
</dbReference>
<keyword evidence="1" id="KW-1133">Transmembrane helix</keyword>
<dbReference type="InterPro" id="IPR025493">
    <property type="entry name" value="DUF4384"/>
</dbReference>
<dbReference type="Pfam" id="PF14326">
    <property type="entry name" value="DUF4384"/>
    <property type="match status" value="1"/>
</dbReference>
<evidence type="ECO:0000259" key="2">
    <source>
        <dbReference type="Pfam" id="PF00656"/>
    </source>
</evidence>
<proteinExistence type="predicted"/>
<sequence>MASSGHRSSWSKNCPAIAAAVFNGCAWIIMLFSSVGAVLANPPSGDLYAVVVGITTYKDPQIRPLKVSDKDARDVANLVEDVKHLFRSVHLTLLLNEQATRDRVTKALRDELKGARKEDYVIIYLSGHGAADPNRPDEYYFITHDAKMNNLYGTAVWMNQKALFKGIDSDRVLLIADACHSGGFSPGLDKMAAKEAGAFFSLFQGLKGRLALVSSRPDETSLEDERLGNSIFTHFLIKGLRGEAARDSRDGKITAGQLYQYVYKAVRKATNDRQSPQLYAAKGADAETPVFRVPVYDQPLSLKVEYVWKDDQGRIQPLTSDSVLKSGQKFAVRFRPEADCYVSIFWWDTAGNVGRLFPDDRLVDGSGAVKRGIDYWIPTQEDGRRWFVLDKNVGKETFYFLASRVSNPRIQNLYQRLRSMSKAAREGAFGKLESREIAKQLDQLMGVEPETVPMERSRGSIGADTLSEAMENEIKVSGAEAVYRLTFTHASR</sequence>
<name>A0A7C4ETP8_9BACT</name>
<comment type="caution">
    <text evidence="4">The sequence shown here is derived from an EMBL/GenBank/DDBJ whole genome shotgun (WGS) entry which is preliminary data.</text>
</comment>
<gene>
    <name evidence="4" type="ORF">ENV54_05880</name>
</gene>
<evidence type="ECO:0000256" key="1">
    <source>
        <dbReference type="SAM" id="Phobius"/>
    </source>
</evidence>
<dbReference type="GO" id="GO:0006508">
    <property type="term" value="P:proteolysis"/>
    <property type="evidence" value="ECO:0007669"/>
    <property type="project" value="InterPro"/>
</dbReference>
<organism evidence="4">
    <name type="scientific">Desulfomonile tiedjei</name>
    <dbReference type="NCBI Taxonomy" id="2358"/>
    <lineage>
        <taxon>Bacteria</taxon>
        <taxon>Pseudomonadati</taxon>
        <taxon>Thermodesulfobacteriota</taxon>
        <taxon>Desulfomonilia</taxon>
        <taxon>Desulfomonilales</taxon>
        <taxon>Desulfomonilaceae</taxon>
        <taxon>Desulfomonile</taxon>
    </lineage>
</organism>
<dbReference type="GO" id="GO:0004197">
    <property type="term" value="F:cysteine-type endopeptidase activity"/>
    <property type="evidence" value="ECO:0007669"/>
    <property type="project" value="InterPro"/>
</dbReference>
<dbReference type="InterPro" id="IPR011600">
    <property type="entry name" value="Pept_C14_caspase"/>
</dbReference>
<evidence type="ECO:0000313" key="4">
    <source>
        <dbReference type="EMBL" id="HGH60812.1"/>
    </source>
</evidence>
<dbReference type="AlphaFoldDB" id="A0A7C4ETP8"/>
<dbReference type="Gene3D" id="3.40.50.1460">
    <property type="match status" value="1"/>
</dbReference>
<feature type="transmembrane region" description="Helical" evidence="1">
    <location>
        <begin position="16"/>
        <end position="40"/>
    </location>
</feature>
<keyword evidence="1" id="KW-0812">Transmembrane</keyword>
<evidence type="ECO:0000259" key="3">
    <source>
        <dbReference type="Pfam" id="PF14326"/>
    </source>
</evidence>
<feature type="domain" description="Peptidase C14 caspase" evidence="2">
    <location>
        <begin position="48"/>
        <end position="280"/>
    </location>
</feature>
<protein>
    <submittedName>
        <fullName evidence="4">DUF4384 domain-containing protein</fullName>
    </submittedName>
</protein>
<feature type="domain" description="DUF4384" evidence="3">
    <location>
        <begin position="324"/>
        <end position="404"/>
    </location>
</feature>
<dbReference type="EMBL" id="DTGT01000183">
    <property type="protein sequence ID" value="HGH60812.1"/>
    <property type="molecule type" value="Genomic_DNA"/>
</dbReference>
<dbReference type="InterPro" id="IPR029030">
    <property type="entry name" value="Caspase-like_dom_sf"/>
</dbReference>
<dbReference type="SUPFAM" id="SSF52129">
    <property type="entry name" value="Caspase-like"/>
    <property type="match status" value="1"/>
</dbReference>
<reference evidence="4" key="1">
    <citation type="journal article" date="2020" name="mSystems">
        <title>Genome- and Community-Level Interaction Insights into Carbon Utilization and Element Cycling Functions of Hydrothermarchaeota in Hydrothermal Sediment.</title>
        <authorList>
            <person name="Zhou Z."/>
            <person name="Liu Y."/>
            <person name="Xu W."/>
            <person name="Pan J."/>
            <person name="Luo Z.H."/>
            <person name="Li M."/>
        </authorList>
    </citation>
    <scope>NUCLEOTIDE SEQUENCE [LARGE SCALE GENOMIC DNA]</scope>
    <source>
        <strain evidence="4">SpSt-769</strain>
    </source>
</reference>